<dbReference type="AlphaFoldDB" id="A0A330LZM3"/>
<name>A0A330LZM3_9GAMM</name>
<accession>A0A330LZM3</accession>
<protein>
    <submittedName>
        <fullName evidence="1">Uncharacterized protein</fullName>
    </submittedName>
</protein>
<dbReference type="KEGG" id="mya:MORIYA_3179"/>
<sequence>MTQARLHQELIKFAQLEVCRLKILSANYRNIIYCKRRI</sequence>
<gene>
    <name evidence="1" type="ORF">MORIYA_3179</name>
</gene>
<dbReference type="EMBL" id="LS483250">
    <property type="protein sequence ID" value="SQD79635.1"/>
    <property type="molecule type" value="Genomic_DNA"/>
</dbReference>
<keyword evidence="2" id="KW-1185">Reference proteome</keyword>
<dbReference type="Proteomes" id="UP000250163">
    <property type="component" value="Chromosome MORIYA"/>
</dbReference>
<evidence type="ECO:0000313" key="2">
    <source>
        <dbReference type="Proteomes" id="UP000250163"/>
    </source>
</evidence>
<proteinExistence type="predicted"/>
<organism evidence="1 2">
    <name type="scientific">Moritella yayanosii</name>
    <dbReference type="NCBI Taxonomy" id="69539"/>
    <lineage>
        <taxon>Bacteria</taxon>
        <taxon>Pseudomonadati</taxon>
        <taxon>Pseudomonadota</taxon>
        <taxon>Gammaproteobacteria</taxon>
        <taxon>Alteromonadales</taxon>
        <taxon>Moritellaceae</taxon>
        <taxon>Moritella</taxon>
    </lineage>
</organism>
<reference evidence="2" key="1">
    <citation type="submission" date="2018-05" db="EMBL/GenBank/DDBJ databases">
        <authorList>
            <person name="Cea G.-C."/>
            <person name="William W."/>
        </authorList>
    </citation>
    <scope>NUCLEOTIDE SEQUENCE [LARGE SCALE GENOMIC DNA]</scope>
    <source>
        <strain evidence="2">DB21MT 5</strain>
    </source>
</reference>
<evidence type="ECO:0000313" key="1">
    <source>
        <dbReference type="EMBL" id="SQD79635.1"/>
    </source>
</evidence>